<dbReference type="PANTHER" id="PTHR43836:SF2">
    <property type="entry name" value="CATECHOL O-METHYLTRANSFERASE 1-RELATED"/>
    <property type="match status" value="1"/>
</dbReference>
<proteinExistence type="predicted"/>
<gene>
    <name evidence="1" type="ORF">OHC33_003780</name>
</gene>
<evidence type="ECO:0000313" key="2">
    <source>
        <dbReference type="Proteomes" id="UP001316803"/>
    </source>
</evidence>
<evidence type="ECO:0000313" key="1">
    <source>
        <dbReference type="EMBL" id="KAK5955101.1"/>
    </source>
</evidence>
<name>A0AAN8I8Y2_9EURO</name>
<reference evidence="1 2" key="1">
    <citation type="submission" date="2022-12" db="EMBL/GenBank/DDBJ databases">
        <title>Genomic features and morphological characterization of a novel Knufia sp. strain isolated from spacecraft assembly facility.</title>
        <authorList>
            <person name="Teixeira M."/>
            <person name="Chander A.M."/>
            <person name="Stajich J.E."/>
            <person name="Venkateswaran K."/>
        </authorList>
    </citation>
    <scope>NUCLEOTIDE SEQUENCE [LARGE SCALE GENOMIC DNA]</scope>
    <source>
        <strain evidence="1 2">FJI-L2-BK-P2</strain>
    </source>
</reference>
<keyword evidence="2" id="KW-1185">Reference proteome</keyword>
<accession>A0AAN8I8Y2</accession>
<dbReference type="GO" id="GO:0008171">
    <property type="term" value="F:O-methyltransferase activity"/>
    <property type="evidence" value="ECO:0007669"/>
    <property type="project" value="TreeGrafter"/>
</dbReference>
<dbReference type="SUPFAM" id="SSF53335">
    <property type="entry name" value="S-adenosyl-L-methionine-dependent methyltransferases"/>
    <property type="match status" value="1"/>
</dbReference>
<evidence type="ECO:0008006" key="3">
    <source>
        <dbReference type="Google" id="ProtNLM"/>
    </source>
</evidence>
<dbReference type="AlphaFoldDB" id="A0AAN8I8Y2"/>
<dbReference type="Proteomes" id="UP001316803">
    <property type="component" value="Unassembled WGS sequence"/>
</dbReference>
<dbReference type="InterPro" id="IPR029063">
    <property type="entry name" value="SAM-dependent_MTases_sf"/>
</dbReference>
<organism evidence="1 2">
    <name type="scientific">Knufia fluminis</name>
    <dbReference type="NCBI Taxonomy" id="191047"/>
    <lineage>
        <taxon>Eukaryota</taxon>
        <taxon>Fungi</taxon>
        <taxon>Dikarya</taxon>
        <taxon>Ascomycota</taxon>
        <taxon>Pezizomycotina</taxon>
        <taxon>Eurotiomycetes</taxon>
        <taxon>Chaetothyriomycetidae</taxon>
        <taxon>Chaetothyriales</taxon>
        <taxon>Trichomeriaceae</taxon>
        <taxon>Knufia</taxon>
    </lineage>
</organism>
<dbReference type="EMBL" id="JAKLMC020000007">
    <property type="protein sequence ID" value="KAK5955101.1"/>
    <property type="molecule type" value="Genomic_DNA"/>
</dbReference>
<sequence>MDIIDYHVNNIQRLMIFSQRKLDATEKVLAKLDPKPKVLVELGGYVGKSALAWATMLQKFQQNSQGNVSEVKVFSMELEPDFVKIIRGFADISGLSGTLEVMEGGSGDSLKRLKAEKGIEHIDLGLLRKGSVVIADNTDSPGAPDYLKYMEAGGEGGWKFRCDRVDVGDEKDSDIVHFAYVEETP</sequence>
<protein>
    <recommendedName>
        <fullName evidence="3">Catechol O-methyltransferase</fullName>
    </recommendedName>
</protein>
<dbReference type="Gene3D" id="3.40.50.150">
    <property type="entry name" value="Vaccinia Virus protein VP39"/>
    <property type="match status" value="1"/>
</dbReference>
<dbReference type="PANTHER" id="PTHR43836">
    <property type="entry name" value="CATECHOL O-METHYLTRANSFERASE 1-RELATED"/>
    <property type="match status" value="1"/>
</dbReference>
<comment type="caution">
    <text evidence="1">The sequence shown here is derived from an EMBL/GenBank/DDBJ whole genome shotgun (WGS) entry which is preliminary data.</text>
</comment>